<dbReference type="KEGG" id="aak:AA2016_3382"/>
<accession>A0AAC8YQL1</accession>
<dbReference type="SUPFAM" id="SSF53474">
    <property type="entry name" value="alpha/beta-Hydrolases"/>
    <property type="match status" value="1"/>
</dbReference>
<dbReference type="NCBIfam" id="NF005757">
    <property type="entry name" value="PRK07581.1"/>
    <property type="match status" value="1"/>
</dbReference>
<feature type="active site" evidence="1">
    <location>
        <position position="325"/>
    </location>
</feature>
<dbReference type="Pfam" id="PF00561">
    <property type="entry name" value="Abhydrolase_1"/>
    <property type="match status" value="1"/>
</dbReference>
<protein>
    <submittedName>
        <fullName evidence="3">Homoserine O-acetyltransferase</fullName>
        <ecNumber evidence="4">2.3.1.31</ecNumber>
    </submittedName>
</protein>
<dbReference type="EMBL" id="JACICB010000025">
    <property type="protein sequence ID" value="MBB3709105.1"/>
    <property type="molecule type" value="Genomic_DNA"/>
</dbReference>
<feature type="domain" description="AB hydrolase-1" evidence="2">
    <location>
        <begin position="75"/>
        <end position="319"/>
    </location>
</feature>
<dbReference type="AlphaFoldDB" id="A0AAC8YQL1"/>
<evidence type="ECO:0000313" key="4">
    <source>
        <dbReference type="EMBL" id="MBB3709105.1"/>
    </source>
</evidence>
<feature type="active site" evidence="1">
    <location>
        <position position="296"/>
    </location>
</feature>
<feature type="active site" description="Nucleophile" evidence="1">
    <location>
        <position position="141"/>
    </location>
</feature>
<dbReference type="Gene3D" id="3.40.50.1820">
    <property type="entry name" value="alpha/beta hydrolase"/>
    <property type="match status" value="1"/>
</dbReference>
<dbReference type="GO" id="GO:0004414">
    <property type="term" value="F:homoserine O-acetyltransferase activity"/>
    <property type="evidence" value="ECO:0007669"/>
    <property type="project" value="UniProtKB-EC"/>
</dbReference>
<evidence type="ECO:0000313" key="3">
    <source>
        <dbReference type="EMBL" id="AMS42304.1"/>
    </source>
</evidence>
<dbReference type="PANTHER" id="PTHR32268">
    <property type="entry name" value="HOMOSERINE O-ACETYLTRANSFERASE"/>
    <property type="match status" value="1"/>
</dbReference>
<reference evidence="4 6" key="2">
    <citation type="submission" date="2020-08" db="EMBL/GenBank/DDBJ databases">
        <title>Genomic Encyclopedia of Type Strains, Phase IV (KMG-IV): sequencing the most valuable type-strain genomes for metagenomic binning, comparative biology and taxonomic classification.</title>
        <authorList>
            <person name="Goeker M."/>
        </authorList>
    </citation>
    <scope>NUCLEOTIDE SEQUENCE [LARGE SCALE GENOMIC DNA]</scope>
    <source>
        <strain evidence="4 6">DSM 10368</strain>
    </source>
</reference>
<sequence length="349" mass="39093">MIDNPYYGRETQGEFELYDLGNLVLEDGETLRDAKLAYRNFGRLNAEKSNAILVTTWFSGTGKVMADVYVGRDHALNPDEYFIVVVDQIGSGVSSSPQNSPAPQAMAKFPKVRIGDDVRAQHRLITEHFGIERLALVVGGSMGGQQVYEWAVRYPQMVARAAPIAATARISHHQAIFVDVCADALMSDPGWNGGWYRSGNDVRDGLDRLARIVATLGWSPQFYQEERWRSVLGMSSSDDFINGVMKAYFEPMDPNVLLCEMWKWQRADVSRHTGGDLPTALKRIIAKTYVMPISHDMFFPPHECEADCALIERAELKLIHTPEGHMGLNGFEPGYISQVDEHLRALLNN</sequence>
<evidence type="ECO:0000256" key="1">
    <source>
        <dbReference type="PIRSR" id="PIRSR000443-1"/>
    </source>
</evidence>
<evidence type="ECO:0000259" key="2">
    <source>
        <dbReference type="Pfam" id="PF00561"/>
    </source>
</evidence>
<dbReference type="RefSeq" id="WP_067961680.1">
    <property type="nucleotide sequence ID" value="NZ_CP015005.1"/>
</dbReference>
<dbReference type="InterPro" id="IPR029058">
    <property type="entry name" value="AB_hydrolase_fold"/>
</dbReference>
<keyword evidence="6" id="KW-1185">Reference proteome</keyword>
<evidence type="ECO:0000313" key="5">
    <source>
        <dbReference type="Proteomes" id="UP000075755"/>
    </source>
</evidence>
<proteinExistence type="predicted"/>
<organism evidence="3 5">
    <name type="scientific">Aminobacter aminovorans</name>
    <name type="common">Chelatobacter heintzii</name>
    <dbReference type="NCBI Taxonomy" id="83263"/>
    <lineage>
        <taxon>Bacteria</taxon>
        <taxon>Pseudomonadati</taxon>
        <taxon>Pseudomonadota</taxon>
        <taxon>Alphaproteobacteria</taxon>
        <taxon>Hyphomicrobiales</taxon>
        <taxon>Phyllobacteriaceae</taxon>
        <taxon>Aminobacter</taxon>
    </lineage>
</organism>
<dbReference type="Proteomes" id="UP000075755">
    <property type="component" value="Chromosome"/>
</dbReference>
<dbReference type="EC" id="2.3.1.31" evidence="4"/>
<gene>
    <name evidence="3" type="ORF">AA2016_3382</name>
    <name evidence="4" type="ORF">FHS67_005448</name>
</gene>
<name>A0AAC8YQL1_AMIAI</name>
<dbReference type="InterPro" id="IPR008220">
    <property type="entry name" value="HAT_MetX-like"/>
</dbReference>
<dbReference type="PANTHER" id="PTHR32268:SF15">
    <property type="entry name" value="HOMOSERINE ACETYLTRANSFERASE FAMILY PROTEIN (AFU_ORTHOLOGUE AFUA_1G15350)"/>
    <property type="match status" value="1"/>
</dbReference>
<keyword evidence="4" id="KW-0808">Transferase</keyword>
<dbReference type="InterPro" id="IPR000073">
    <property type="entry name" value="AB_hydrolase_1"/>
</dbReference>
<dbReference type="EMBL" id="CP015005">
    <property type="protein sequence ID" value="AMS42304.1"/>
    <property type="molecule type" value="Genomic_DNA"/>
</dbReference>
<keyword evidence="4" id="KW-0012">Acyltransferase</keyword>
<reference evidence="3 5" key="1">
    <citation type="submission" date="2016-03" db="EMBL/GenBank/DDBJ databases">
        <title>Complete genome of Aminobacter aminovorans KCTC 2477.</title>
        <authorList>
            <person name="Kim K.M."/>
        </authorList>
    </citation>
    <scope>NUCLEOTIDE SEQUENCE [LARGE SCALE GENOMIC DNA]</scope>
    <source>
        <strain evidence="3 5">KCTC 2477</strain>
    </source>
</reference>
<evidence type="ECO:0000313" key="6">
    <source>
        <dbReference type="Proteomes" id="UP000577697"/>
    </source>
</evidence>
<dbReference type="Proteomes" id="UP000577697">
    <property type="component" value="Unassembled WGS sequence"/>
</dbReference>
<dbReference type="PIRSF" id="PIRSF000443">
    <property type="entry name" value="Homoser_Ac_trans"/>
    <property type="match status" value="1"/>
</dbReference>